<comment type="caution">
    <text evidence="1">The sequence shown here is derived from an EMBL/GenBank/DDBJ whole genome shotgun (WGS) entry which is preliminary data.</text>
</comment>
<evidence type="ECO:0000313" key="1">
    <source>
        <dbReference type="EMBL" id="MBB3665939.1"/>
    </source>
</evidence>
<name>A0A839XV64_9PSEU</name>
<evidence type="ECO:0000313" key="2">
    <source>
        <dbReference type="Proteomes" id="UP000564573"/>
    </source>
</evidence>
<organism evidence="1 2">
    <name type="scientific">Prauserella sediminis</name>
    <dbReference type="NCBI Taxonomy" id="577680"/>
    <lineage>
        <taxon>Bacteria</taxon>
        <taxon>Bacillati</taxon>
        <taxon>Actinomycetota</taxon>
        <taxon>Actinomycetes</taxon>
        <taxon>Pseudonocardiales</taxon>
        <taxon>Pseudonocardiaceae</taxon>
        <taxon>Prauserella</taxon>
        <taxon>Prauserella salsuginis group</taxon>
    </lineage>
</organism>
<proteinExistence type="predicted"/>
<sequence length="75" mass="8256">MNAPTLTSAREFWHSRSRTSVDADAEFLEAARRGRYGPRVADLAAELCTTADAFPIDDDPAHLADQLVSHANQEE</sequence>
<reference evidence="1 2" key="1">
    <citation type="submission" date="2020-08" db="EMBL/GenBank/DDBJ databases">
        <title>Sequencing the genomes of 1000 actinobacteria strains.</title>
        <authorList>
            <person name="Klenk H.-P."/>
        </authorList>
    </citation>
    <scope>NUCLEOTIDE SEQUENCE [LARGE SCALE GENOMIC DNA]</scope>
    <source>
        <strain evidence="1 2">DSM 45267</strain>
    </source>
</reference>
<dbReference type="Proteomes" id="UP000564573">
    <property type="component" value="Unassembled WGS sequence"/>
</dbReference>
<dbReference type="EMBL" id="JACIBS010000009">
    <property type="protein sequence ID" value="MBB3665939.1"/>
    <property type="molecule type" value="Genomic_DNA"/>
</dbReference>
<dbReference type="AlphaFoldDB" id="A0A839XV64"/>
<dbReference type="RefSeq" id="WP_183787139.1">
    <property type="nucleotide sequence ID" value="NZ_JACIBS010000009.1"/>
</dbReference>
<gene>
    <name evidence="1" type="ORF">FB384_004898</name>
</gene>
<protein>
    <submittedName>
        <fullName evidence="1">Uncharacterized protein</fullName>
    </submittedName>
</protein>
<accession>A0A839XV64</accession>
<keyword evidence="2" id="KW-1185">Reference proteome</keyword>